<accession>A0ABT1RV93</accession>
<name>A0ABT1RV93_9FIRM</name>
<proteinExistence type="predicted"/>
<comment type="caution">
    <text evidence="1">The sequence shown here is derived from an EMBL/GenBank/DDBJ whole genome shotgun (WGS) entry which is preliminary data.</text>
</comment>
<keyword evidence="2" id="KW-1185">Reference proteome</keyword>
<reference evidence="1 2" key="1">
    <citation type="submission" date="2022-06" db="EMBL/GenBank/DDBJ databases">
        <title>Isolation of gut microbiota from human fecal samples.</title>
        <authorList>
            <person name="Pamer E.G."/>
            <person name="Barat B."/>
            <person name="Waligurski E."/>
            <person name="Medina S."/>
            <person name="Paddock L."/>
            <person name="Mostad J."/>
        </authorList>
    </citation>
    <scope>NUCLEOTIDE SEQUENCE [LARGE SCALE GENOMIC DNA]</scope>
    <source>
        <strain evidence="1 2">DFI.9.73</strain>
    </source>
</reference>
<dbReference type="Proteomes" id="UP001524473">
    <property type="component" value="Unassembled WGS sequence"/>
</dbReference>
<evidence type="ECO:0000313" key="1">
    <source>
        <dbReference type="EMBL" id="MCQ4838585.1"/>
    </source>
</evidence>
<gene>
    <name evidence="1" type="ORF">NE695_01500</name>
</gene>
<evidence type="ECO:0000313" key="2">
    <source>
        <dbReference type="Proteomes" id="UP001524473"/>
    </source>
</evidence>
<protein>
    <submittedName>
        <fullName evidence="1">FeoB-associated Cys-rich membrane protein</fullName>
    </submittedName>
</protein>
<dbReference type="RefSeq" id="WP_256191479.1">
    <property type="nucleotide sequence ID" value="NZ_CAJKKG010000084.1"/>
</dbReference>
<dbReference type="EMBL" id="JANFZH010000002">
    <property type="protein sequence ID" value="MCQ4838585.1"/>
    <property type="molecule type" value="Genomic_DNA"/>
</dbReference>
<organism evidence="1 2">
    <name type="scientific">Neglectibacter timonensis</name>
    <dbReference type="NCBI Taxonomy" id="1776382"/>
    <lineage>
        <taxon>Bacteria</taxon>
        <taxon>Bacillati</taxon>
        <taxon>Bacillota</taxon>
        <taxon>Clostridia</taxon>
        <taxon>Eubacteriales</taxon>
        <taxon>Oscillospiraceae</taxon>
        <taxon>Neglectibacter</taxon>
    </lineage>
</organism>
<sequence>MPQVFSTVLLCILLAAALFFSVRKLWKDKKSGKSCCGGSCSCCSGCSAYSKKSHTQMNKNLDKNIRQA</sequence>
<dbReference type="Pfam" id="PF12669">
    <property type="entry name" value="FeoB_associated"/>
    <property type="match status" value="1"/>
</dbReference>